<reference evidence="2" key="1">
    <citation type="journal article" date="2022" name="Mol. Ecol. Resour.">
        <title>The genomes of chicory, endive, great burdock and yacon provide insights into Asteraceae palaeo-polyploidization history and plant inulin production.</title>
        <authorList>
            <person name="Fan W."/>
            <person name="Wang S."/>
            <person name="Wang H."/>
            <person name="Wang A."/>
            <person name="Jiang F."/>
            <person name="Liu H."/>
            <person name="Zhao H."/>
            <person name="Xu D."/>
            <person name="Zhang Y."/>
        </authorList>
    </citation>
    <scope>NUCLEOTIDE SEQUENCE [LARGE SCALE GENOMIC DNA]</scope>
    <source>
        <strain evidence="2">cv. Yunnan</strain>
    </source>
</reference>
<evidence type="ECO:0000313" key="1">
    <source>
        <dbReference type="EMBL" id="KAI3743162.1"/>
    </source>
</evidence>
<gene>
    <name evidence="1" type="ORF">L1987_60867</name>
</gene>
<reference evidence="1 2" key="2">
    <citation type="journal article" date="2022" name="Mol. Ecol. Resour.">
        <title>The genomes of chicory, endive, great burdock and yacon provide insights into Asteraceae paleo-polyploidization history and plant inulin production.</title>
        <authorList>
            <person name="Fan W."/>
            <person name="Wang S."/>
            <person name="Wang H."/>
            <person name="Wang A."/>
            <person name="Jiang F."/>
            <person name="Liu H."/>
            <person name="Zhao H."/>
            <person name="Xu D."/>
            <person name="Zhang Y."/>
        </authorList>
    </citation>
    <scope>NUCLEOTIDE SEQUENCE [LARGE SCALE GENOMIC DNA]</scope>
    <source>
        <strain evidence="2">cv. Yunnan</strain>
        <tissue evidence="1">Leaves</tissue>
    </source>
</reference>
<sequence>MFDNRSEKEFLYSFLGEVIKAGATTVNIADTVGYNCPREFGQLITNIKAKTPGIENVIISTHCHNDLGLATANTLEGAYSGAREVEVTINGIGERAGNVSLEEVVMAIKCRKELLGGLYTGVDRRHIVMTSKMVLFQSFMHIMIIYLISTWLLIKFVLALLKVEEYSGMQVQPYKAIVGANAFSHESGIHQDGILKNKNTYEIMSPEDIGLHRSNESGIILGKLSGRHVLKSKLSQLGYKIDGTELNDIFSRFKSIAETKKVITDEDLIALVSD</sequence>
<evidence type="ECO:0000313" key="2">
    <source>
        <dbReference type="Proteomes" id="UP001056120"/>
    </source>
</evidence>
<keyword evidence="2" id="KW-1185">Reference proteome</keyword>
<dbReference type="Proteomes" id="UP001056120">
    <property type="component" value="Linkage Group LG20"/>
</dbReference>
<accession>A0ACB9D9D8</accession>
<dbReference type="EMBL" id="CM042037">
    <property type="protein sequence ID" value="KAI3743162.1"/>
    <property type="molecule type" value="Genomic_DNA"/>
</dbReference>
<protein>
    <submittedName>
        <fullName evidence="1">Uncharacterized protein</fullName>
    </submittedName>
</protein>
<comment type="caution">
    <text evidence="1">The sequence shown here is derived from an EMBL/GenBank/DDBJ whole genome shotgun (WGS) entry which is preliminary data.</text>
</comment>
<proteinExistence type="predicted"/>
<name>A0ACB9D9D8_9ASTR</name>
<organism evidence="1 2">
    <name type="scientific">Smallanthus sonchifolius</name>
    <dbReference type="NCBI Taxonomy" id="185202"/>
    <lineage>
        <taxon>Eukaryota</taxon>
        <taxon>Viridiplantae</taxon>
        <taxon>Streptophyta</taxon>
        <taxon>Embryophyta</taxon>
        <taxon>Tracheophyta</taxon>
        <taxon>Spermatophyta</taxon>
        <taxon>Magnoliopsida</taxon>
        <taxon>eudicotyledons</taxon>
        <taxon>Gunneridae</taxon>
        <taxon>Pentapetalae</taxon>
        <taxon>asterids</taxon>
        <taxon>campanulids</taxon>
        <taxon>Asterales</taxon>
        <taxon>Asteraceae</taxon>
        <taxon>Asteroideae</taxon>
        <taxon>Heliantheae alliance</taxon>
        <taxon>Millerieae</taxon>
        <taxon>Smallanthus</taxon>
    </lineage>
</organism>